<accession>A0A828RGX7</accession>
<evidence type="ECO:0000313" key="1">
    <source>
        <dbReference type="EMBL" id="EGC13972.1"/>
    </source>
</evidence>
<comment type="caution">
    <text evidence="2">The sequence shown here is derived from an EMBL/GenBank/DDBJ whole genome shotgun (WGS) entry which is preliminary data.</text>
</comment>
<evidence type="ECO:0000313" key="4">
    <source>
        <dbReference type="Proteomes" id="UP000004335"/>
    </source>
</evidence>
<organism evidence="2 4">
    <name type="scientific">Limosilactobacillus reuteri MM4-1A</name>
    <dbReference type="NCBI Taxonomy" id="548485"/>
    <lineage>
        <taxon>Bacteria</taxon>
        <taxon>Bacillati</taxon>
        <taxon>Bacillota</taxon>
        <taxon>Bacilli</taxon>
        <taxon>Lactobacillales</taxon>
        <taxon>Lactobacillaceae</taxon>
        <taxon>Limosilactobacillus</taxon>
    </lineage>
</organism>
<dbReference type="EMBL" id="ACGX02000007">
    <property type="protein sequence ID" value="EGC13972.1"/>
    <property type="molecule type" value="Genomic_DNA"/>
</dbReference>
<evidence type="ECO:0000313" key="2">
    <source>
        <dbReference type="EMBL" id="EGC15199.1"/>
    </source>
</evidence>
<evidence type="ECO:0000313" key="3">
    <source>
        <dbReference type="EMBL" id="EGC15991.1"/>
    </source>
</evidence>
<dbReference type="RefSeq" id="WP_003666909.1">
    <property type="nucleotide sequence ID" value="NZ_ACGX02000002.1"/>
</dbReference>
<gene>
    <name evidence="3" type="ORF">HMPREF0536_10019</name>
    <name evidence="2" type="ORF">HMPREF0536_10848</name>
    <name evidence="1" type="ORF">HMPREF0536_11108</name>
</gene>
<sequence>MKLTEKQKNCPYCHHKKNIVNIPGLCVSIDPKVSNGNLTIKYDASNKDMTDNNIVIGDDDGYVFGGWNLTINCCPMCGRPLNEEEK</sequence>
<proteinExistence type="predicted"/>
<name>A0A828RGX7_LIMRT</name>
<dbReference type="EMBL" id="ACGX02000002">
    <property type="protein sequence ID" value="EGC15991.1"/>
    <property type="molecule type" value="Genomic_DNA"/>
</dbReference>
<protein>
    <submittedName>
        <fullName evidence="2">Uncharacterized protein</fullName>
    </submittedName>
</protein>
<dbReference type="EMBL" id="ACGX02000006">
    <property type="protein sequence ID" value="EGC15199.1"/>
    <property type="molecule type" value="Genomic_DNA"/>
</dbReference>
<dbReference type="AlphaFoldDB" id="A0A828RGX7"/>
<reference evidence="2 4" key="1">
    <citation type="submission" date="2011-01" db="EMBL/GenBank/DDBJ databases">
        <authorList>
            <person name="Muzny D."/>
            <person name="Qin X."/>
            <person name="Buhay C."/>
            <person name="Dugan-Rocha S."/>
            <person name="Ding Y."/>
            <person name="Chen G."/>
            <person name="Hawes A."/>
            <person name="Holder M."/>
            <person name="Jhangiani S."/>
            <person name="Johnson A."/>
            <person name="Khan Z."/>
            <person name="Li Z."/>
            <person name="Liu W."/>
            <person name="Liu X."/>
            <person name="Perez L."/>
            <person name="Shen H."/>
            <person name="Wang Q."/>
            <person name="Watt J."/>
            <person name="Xi L."/>
            <person name="Xin Y."/>
            <person name="Zhou J."/>
            <person name="Deng J."/>
            <person name="Jiang H."/>
            <person name="Liu Y."/>
            <person name="Qu J."/>
            <person name="Song X.-Z."/>
            <person name="Zhang L."/>
            <person name="Villasana D."/>
            <person name="Johnson A."/>
            <person name="Liu J."/>
            <person name="Liyanage D."/>
            <person name="Lorensuhewa L."/>
            <person name="Robinson T."/>
            <person name="Song A."/>
            <person name="Song B.-B."/>
            <person name="Dinh H."/>
            <person name="Thornton R."/>
            <person name="Coyle M."/>
            <person name="Francisco L."/>
            <person name="Jackson L."/>
            <person name="Javaid M."/>
            <person name="Korchina V."/>
            <person name="Kovar C."/>
            <person name="Mata R."/>
            <person name="Mathew T."/>
            <person name="Ngo R."/>
            <person name="Nguyen L."/>
            <person name="Nguyen N."/>
            <person name="Okwuonu G."/>
            <person name="Ongeri F."/>
            <person name="Pham C."/>
            <person name="Simmons D."/>
            <person name="Wilczek-Boney K."/>
            <person name="Hale W."/>
            <person name="Jakkamsetti A."/>
            <person name="Pham P."/>
            <person name="Ruth R."/>
            <person name="San Lucas F."/>
            <person name="Warren J."/>
            <person name="Zhang J."/>
            <person name="Zhao Z."/>
            <person name="Zhou C."/>
            <person name="Zhu D."/>
            <person name="Lee S."/>
            <person name="Bess C."/>
            <person name="Blankenburg K."/>
            <person name="Forbes L."/>
            <person name="Fu Q."/>
            <person name="Gubbala S."/>
            <person name="Hirani K."/>
            <person name="Jayaseelan J.C."/>
            <person name="Lara F."/>
            <person name="Munidasa M."/>
            <person name="Palculict T."/>
            <person name="Patil S."/>
            <person name="Pu L.-L."/>
            <person name="Saada N."/>
            <person name="Tang L."/>
            <person name="Weissenberger G."/>
            <person name="Zhu Y."/>
            <person name="Hemphill L."/>
            <person name="Shang Y."/>
            <person name="Youmans B."/>
            <person name="Ayvaz T."/>
            <person name="Ross M."/>
            <person name="Santibanez J."/>
            <person name="Aqrawi P."/>
            <person name="Gross S."/>
            <person name="Joshi V."/>
            <person name="Fowler G."/>
            <person name="Nazareth L."/>
            <person name="Reid J."/>
            <person name="Worley K."/>
            <person name="Petrosino J."/>
            <person name="Highlander S."/>
            <person name="Gibbs R."/>
        </authorList>
    </citation>
    <scope>NUCLEOTIDE SEQUENCE [LARGE SCALE GENOMIC DNA]</scope>
    <source>
        <strain evidence="2 4">MM4-1A</strain>
    </source>
</reference>
<dbReference type="Proteomes" id="UP000004335">
    <property type="component" value="Unassembled WGS sequence"/>
</dbReference>